<dbReference type="EMBL" id="LAZR01022164">
    <property type="protein sequence ID" value="KKL82819.1"/>
    <property type="molecule type" value="Genomic_DNA"/>
</dbReference>
<dbReference type="AlphaFoldDB" id="A0A0F9F8X6"/>
<gene>
    <name evidence="1" type="ORF">LCGC14_1980950</name>
</gene>
<sequence>MGRAFVTGLKRILGEKLHGLYTYGAAAFPGADRRPLAPSVFGACALRFVICGVSVPWGLCSPRPGGNTAWQVPTYIGMPPVRLAGTERWGVGGLFGVGSALTWCYHTYPRSFTELQSLMLGNSPG</sequence>
<comment type="caution">
    <text evidence="1">The sequence shown here is derived from an EMBL/GenBank/DDBJ whole genome shotgun (WGS) entry which is preliminary data.</text>
</comment>
<organism evidence="1">
    <name type="scientific">marine sediment metagenome</name>
    <dbReference type="NCBI Taxonomy" id="412755"/>
    <lineage>
        <taxon>unclassified sequences</taxon>
        <taxon>metagenomes</taxon>
        <taxon>ecological metagenomes</taxon>
    </lineage>
</organism>
<protein>
    <submittedName>
        <fullName evidence="1">Uncharacterized protein</fullName>
    </submittedName>
</protein>
<reference evidence="1" key="1">
    <citation type="journal article" date="2015" name="Nature">
        <title>Complex archaea that bridge the gap between prokaryotes and eukaryotes.</title>
        <authorList>
            <person name="Spang A."/>
            <person name="Saw J.H."/>
            <person name="Jorgensen S.L."/>
            <person name="Zaremba-Niedzwiedzka K."/>
            <person name="Martijn J."/>
            <person name="Lind A.E."/>
            <person name="van Eijk R."/>
            <person name="Schleper C."/>
            <person name="Guy L."/>
            <person name="Ettema T.J."/>
        </authorList>
    </citation>
    <scope>NUCLEOTIDE SEQUENCE</scope>
</reference>
<evidence type="ECO:0000313" key="1">
    <source>
        <dbReference type="EMBL" id="KKL82819.1"/>
    </source>
</evidence>
<accession>A0A0F9F8X6</accession>
<proteinExistence type="predicted"/>
<name>A0A0F9F8X6_9ZZZZ</name>